<dbReference type="InterPro" id="IPR015424">
    <property type="entry name" value="PyrdxlP-dep_Trfase"/>
</dbReference>
<evidence type="ECO:0000256" key="5">
    <source>
        <dbReference type="ARBA" id="ARBA00022679"/>
    </source>
</evidence>
<comment type="cofactor">
    <cofactor evidence="1">
        <name>pyridoxal 5'-phosphate</name>
        <dbReference type="ChEBI" id="CHEBI:597326"/>
    </cofactor>
</comment>
<dbReference type="InterPro" id="IPR015422">
    <property type="entry name" value="PyrdxlP-dep_Trfase_small"/>
</dbReference>
<reference evidence="8" key="1">
    <citation type="submission" date="2020-05" db="EMBL/GenBank/DDBJ databases">
        <authorList>
            <person name="Chiriac C."/>
            <person name="Salcher M."/>
            <person name="Ghai R."/>
            <person name="Kavagutti S V."/>
        </authorList>
    </citation>
    <scope>NUCLEOTIDE SEQUENCE</scope>
</reference>
<comment type="similarity">
    <text evidence="2">Belongs to the class-I pyridoxal-phosphate-dependent aminotransferase family.</text>
</comment>
<accession>A0A6J6BSA2</accession>
<dbReference type="InterPro" id="IPR004839">
    <property type="entry name" value="Aminotransferase_I/II_large"/>
</dbReference>
<evidence type="ECO:0000256" key="1">
    <source>
        <dbReference type="ARBA" id="ARBA00001933"/>
    </source>
</evidence>
<organism evidence="8">
    <name type="scientific">freshwater metagenome</name>
    <dbReference type="NCBI Taxonomy" id="449393"/>
    <lineage>
        <taxon>unclassified sequences</taxon>
        <taxon>metagenomes</taxon>
        <taxon>ecological metagenomes</taxon>
    </lineage>
</organism>
<proteinExistence type="inferred from homology"/>
<dbReference type="CDD" id="cd00609">
    <property type="entry name" value="AAT_like"/>
    <property type="match status" value="1"/>
</dbReference>
<evidence type="ECO:0000313" key="8">
    <source>
        <dbReference type="EMBL" id="CAB4541866.1"/>
    </source>
</evidence>
<dbReference type="Gene3D" id="3.40.640.10">
    <property type="entry name" value="Type I PLP-dependent aspartate aminotransferase-like (Major domain)"/>
    <property type="match status" value="1"/>
</dbReference>
<keyword evidence="6" id="KW-0663">Pyridoxal phosphate</keyword>
<name>A0A6J6BSA2_9ZZZZ</name>
<dbReference type="Pfam" id="PF00155">
    <property type="entry name" value="Aminotran_1_2"/>
    <property type="match status" value="1"/>
</dbReference>
<evidence type="ECO:0000256" key="4">
    <source>
        <dbReference type="ARBA" id="ARBA00022576"/>
    </source>
</evidence>
<protein>
    <submittedName>
        <fullName evidence="8">Unannotated protein</fullName>
    </submittedName>
</protein>
<keyword evidence="5" id="KW-0808">Transferase</keyword>
<dbReference type="PANTHER" id="PTHR42790:SF19">
    <property type="entry name" value="KYNURENINE_ALPHA-AMINOADIPATE AMINOTRANSFERASE, MITOCHONDRIAL"/>
    <property type="match status" value="1"/>
</dbReference>
<dbReference type="AlphaFoldDB" id="A0A6J6BSA2"/>
<comment type="subunit">
    <text evidence="3">Homodimer.</text>
</comment>
<dbReference type="EMBL" id="CAEZSH010000089">
    <property type="protein sequence ID" value="CAB4541866.1"/>
    <property type="molecule type" value="Genomic_DNA"/>
</dbReference>
<evidence type="ECO:0000256" key="3">
    <source>
        <dbReference type="ARBA" id="ARBA00011738"/>
    </source>
</evidence>
<dbReference type="SUPFAM" id="SSF53383">
    <property type="entry name" value="PLP-dependent transferases"/>
    <property type="match status" value="1"/>
</dbReference>
<dbReference type="GO" id="GO:0008483">
    <property type="term" value="F:transaminase activity"/>
    <property type="evidence" value="ECO:0007669"/>
    <property type="project" value="UniProtKB-KW"/>
</dbReference>
<dbReference type="GO" id="GO:1901605">
    <property type="term" value="P:alpha-amino acid metabolic process"/>
    <property type="evidence" value="ECO:0007669"/>
    <property type="project" value="TreeGrafter"/>
</dbReference>
<dbReference type="InterPro" id="IPR015421">
    <property type="entry name" value="PyrdxlP-dep_Trfase_major"/>
</dbReference>
<dbReference type="FunFam" id="3.40.640.10:FF:000053">
    <property type="entry name" value="Aminotransferase, class I"/>
    <property type="match status" value="1"/>
</dbReference>
<gene>
    <name evidence="8" type="ORF">UFOPK1410_00744</name>
</gene>
<keyword evidence="4" id="KW-0032">Aminotransferase</keyword>
<dbReference type="InterPro" id="IPR050859">
    <property type="entry name" value="Class-I_PLP-dep_aminotransf"/>
</dbReference>
<dbReference type="Gene3D" id="3.90.1150.10">
    <property type="entry name" value="Aspartate Aminotransferase, domain 1"/>
    <property type="match status" value="1"/>
</dbReference>
<feature type="domain" description="Aminotransferase class I/classII large" evidence="7">
    <location>
        <begin position="76"/>
        <end position="399"/>
    </location>
</feature>
<dbReference type="GO" id="GO:0030170">
    <property type="term" value="F:pyridoxal phosphate binding"/>
    <property type="evidence" value="ECO:0007669"/>
    <property type="project" value="InterPro"/>
</dbReference>
<sequence>MSNSGQKGTNFDQWLDSYAARANALSVSEVRALFAVVSRPEVVSLAGGMPYVHALPKDLISRSFETLMADRGDLAIQYSGGQGDLKLRDQVRELMALEGIKSSVEDIVMTTGSQHGLDLISGLFLDKGDVVLAEGPSYVGAIGIFRHYEAHIEHVETDHDGIQPEALKETIARLKTQGRKIKFLYLVPNFANPSGVTLADKRRAKIVEICRRNKILILEDNPYGLLYFDKKVPNALRSIDDNVIYLGSFSKILAPGFRVGYVLAPPAIREKLVLAQESAILCPSMFSQSMISEYLSNSDWQGQIDTFRGVYRERRDAALEAMAEYLPKLSTTQPDGGFYLWITLPDGIDSKAMLPLAVKELVAYTPGTAFYGDGTGQNKLRVCYSFPTPENIKVGIKRLATVINLQTELLETFSKKGATK</sequence>
<evidence type="ECO:0000259" key="7">
    <source>
        <dbReference type="Pfam" id="PF00155"/>
    </source>
</evidence>
<dbReference type="PANTHER" id="PTHR42790">
    <property type="entry name" value="AMINOTRANSFERASE"/>
    <property type="match status" value="1"/>
</dbReference>
<evidence type="ECO:0000256" key="6">
    <source>
        <dbReference type="ARBA" id="ARBA00022898"/>
    </source>
</evidence>
<evidence type="ECO:0000256" key="2">
    <source>
        <dbReference type="ARBA" id="ARBA00007441"/>
    </source>
</evidence>